<dbReference type="InterPro" id="IPR011990">
    <property type="entry name" value="TPR-like_helical_dom_sf"/>
</dbReference>
<evidence type="ECO:0000256" key="2">
    <source>
        <dbReference type="ARBA" id="ARBA00022803"/>
    </source>
</evidence>
<evidence type="ECO:0000313" key="4">
    <source>
        <dbReference type="Proteomes" id="UP000321577"/>
    </source>
</evidence>
<keyword evidence="4" id="KW-1185">Reference proteome</keyword>
<dbReference type="PANTHER" id="PTHR45586:SF1">
    <property type="entry name" value="LIPOPOLYSACCHARIDE ASSEMBLY PROTEIN B"/>
    <property type="match status" value="1"/>
</dbReference>
<comment type="caution">
    <text evidence="3">The sequence shown here is derived from an EMBL/GenBank/DDBJ whole genome shotgun (WGS) entry which is preliminary data.</text>
</comment>
<dbReference type="SMART" id="SM00028">
    <property type="entry name" value="TPR"/>
    <property type="match status" value="3"/>
</dbReference>
<evidence type="ECO:0008006" key="5">
    <source>
        <dbReference type="Google" id="ProtNLM"/>
    </source>
</evidence>
<dbReference type="InterPro" id="IPR051012">
    <property type="entry name" value="CellSynth/LPSAsmb/PSIAsmb"/>
</dbReference>
<reference evidence="3 4" key="1">
    <citation type="submission" date="2019-07" db="EMBL/GenBank/DDBJ databases">
        <title>Whole genome shotgun sequence of Brevifollis gellanilyticus NBRC 108608.</title>
        <authorList>
            <person name="Hosoyama A."/>
            <person name="Uohara A."/>
            <person name="Ohji S."/>
            <person name="Ichikawa N."/>
        </authorList>
    </citation>
    <scope>NUCLEOTIDE SEQUENCE [LARGE SCALE GENOMIC DNA]</scope>
    <source>
        <strain evidence="3 4">NBRC 108608</strain>
    </source>
</reference>
<dbReference type="AlphaFoldDB" id="A0A512M540"/>
<organism evidence="3 4">
    <name type="scientific">Brevifollis gellanilyticus</name>
    <dbReference type="NCBI Taxonomy" id="748831"/>
    <lineage>
        <taxon>Bacteria</taxon>
        <taxon>Pseudomonadati</taxon>
        <taxon>Verrucomicrobiota</taxon>
        <taxon>Verrucomicrobiia</taxon>
        <taxon>Verrucomicrobiales</taxon>
        <taxon>Verrucomicrobiaceae</taxon>
    </lineage>
</organism>
<dbReference type="RefSeq" id="WP_146849320.1">
    <property type="nucleotide sequence ID" value="NZ_BKAG01000005.1"/>
</dbReference>
<evidence type="ECO:0000256" key="1">
    <source>
        <dbReference type="ARBA" id="ARBA00022737"/>
    </source>
</evidence>
<dbReference type="EMBL" id="BKAG01000005">
    <property type="protein sequence ID" value="GEP41847.1"/>
    <property type="molecule type" value="Genomic_DNA"/>
</dbReference>
<accession>A0A512M540</accession>
<dbReference type="Proteomes" id="UP000321577">
    <property type="component" value="Unassembled WGS sequence"/>
</dbReference>
<dbReference type="InterPro" id="IPR019734">
    <property type="entry name" value="TPR_rpt"/>
</dbReference>
<name>A0A512M540_9BACT</name>
<keyword evidence="1" id="KW-0677">Repeat</keyword>
<gene>
    <name evidence="3" type="ORF">BGE01nite_11380</name>
</gene>
<dbReference type="PANTHER" id="PTHR45586">
    <property type="entry name" value="TPR REPEAT-CONTAINING PROTEIN PA4667"/>
    <property type="match status" value="1"/>
</dbReference>
<protein>
    <recommendedName>
        <fullName evidence="5">Tetratricopeptide repeat protein</fullName>
    </recommendedName>
</protein>
<keyword evidence="2" id="KW-0802">TPR repeat</keyword>
<dbReference type="Gene3D" id="1.25.40.10">
    <property type="entry name" value="Tetratricopeptide repeat domain"/>
    <property type="match status" value="2"/>
</dbReference>
<sequence>MPSTVNGIGTHYYGKANRSSRQGACQSCGRTGNLESYDTRLWFVIVFIPIIPLGRKRIMDMCPSCHRHYVSALGKWEDQRQMTNSGTKAEFVAQPTPENAERHHRGLLAFHQHQEAASFMKEALEHFSTDAPLHAYFAAVQHHLGHPADAGRLYERALELNRELPAARHGMALLHMNAGNLEAATELLEHLRAPGAAQLHDISPLENLALAYQKRSDHAEALEQFNILLRELPSLGDHTGFRKMVAVSEKALKQTKAQSFLPERKFSWKRLWLEHRRASIVCVLVVLGTAGSIWHNFYLAKSAPLHVANGYPTALRLKIDGGPEQVIHPGYTKITLPEGPHELTMDGAVKETLRVDIRRGFFDRWANDNAWLLNPGGRAIIIEQPIYYVKDGHEVPDSIPEVFTGARLLTRYGINYFFTEPPKQMTLSDGTTYLMHRQLRLHPGSIQEVVDYYAGIKLAPQAMQLCEEGIVNGTATDDMIMAYGNLAVDETSKARIARVLKVQVAKRPVQVALHRVWQDLQTDMGKSESDVVAEYIALSDAAPADAALLYLRARKEPDTALQSSLLKKCTEMQGAPSWCWYARAYDHAAAGEWQTALPMIEKAVSMDGENSRFADMLQDARRVLGEWKPLIETLQTKARLNPQSMVAHLSLVEAHMMQGDANAAQAVSSNYFKRIQVREDGRETAAEFALLTADLLGNDEFILQQTPRAGLDSLAGNLREPALVMARRWSDLEAGLQQSPHLEDPLFHLAAALAAKMDGSAEKAGVWLDRALSHLKPIDDSGSIAAALKSSTPPAPATIDLSSIALHQRAVVWAWLAVSHPAPMKQTYAGLARSFNMHRYFPARLVIQASTN</sequence>
<dbReference type="SUPFAM" id="SSF48452">
    <property type="entry name" value="TPR-like"/>
    <property type="match status" value="2"/>
</dbReference>
<dbReference type="Pfam" id="PF14559">
    <property type="entry name" value="TPR_19"/>
    <property type="match status" value="1"/>
</dbReference>
<dbReference type="OrthoDB" id="257208at2"/>
<proteinExistence type="predicted"/>
<evidence type="ECO:0000313" key="3">
    <source>
        <dbReference type="EMBL" id="GEP41847.1"/>
    </source>
</evidence>